<dbReference type="STRING" id="1123291.SAMN04490355_103317"/>
<accession>A0A1I4MFY4</accession>
<organism evidence="1 2">
    <name type="scientific">Pelosinus propionicus DSM 13327</name>
    <dbReference type="NCBI Taxonomy" id="1123291"/>
    <lineage>
        <taxon>Bacteria</taxon>
        <taxon>Bacillati</taxon>
        <taxon>Bacillota</taxon>
        <taxon>Negativicutes</taxon>
        <taxon>Selenomonadales</taxon>
        <taxon>Sporomusaceae</taxon>
        <taxon>Pelosinus</taxon>
    </lineage>
</organism>
<dbReference type="Gene3D" id="2.60.120.260">
    <property type="entry name" value="Galactose-binding domain-like"/>
    <property type="match status" value="1"/>
</dbReference>
<dbReference type="Proteomes" id="UP000199520">
    <property type="component" value="Unassembled WGS sequence"/>
</dbReference>
<name>A0A1I4MFY4_9FIRM</name>
<sequence>MLEKLKQEFSSPNEEFSLIPFWFLNSSLDKEALLKKIKEFKSKGLDGFVIHPRIGLSKDISYLGEKYMHFVRFIVEEAKKLNMKVVLYDEGMYPSGSAHGKVVENNPEYAARGLRMAQHKCQGYTEIYEEIEGDEECILSVAAKKTAENTIDFQSAIKLYSNDRKVVFTPTDMGEWVIISLIATFSEGTIRGIHFGEDDGERDAPLAADLLNEDAMKKFITVTHEAYYAVLKEHFGNTVIAMFTDEPNILGRCVDGNKIKPWTTGFMDWYKSQGNEELDVLALWFDVGVDSELKRRNFKKAVNKKLEFSYYKPISDWCEKHNIALTGHPEASDDIGCLKYFQIPGQDVVWRWIGPEDNKGIEGQHSTMGKCASDAARHLGRRRNANECFGCCGPDGRQWEFSADDMKWFMDWLFVRGTNLLYPHAFLYSIEGDKRTNERPPDVGPNNLWWKDYNIIATYGKRMSWLMTDNVNVTSVAVLCEEDHLPWHIVKPLYQNQIEFNYLEDNVLINSCILSKEFIKIQEQNYDTVIIEDLSKLDSKLNEILNRFSQNGGCIIVYNPNNKKHALKNAIEIEKYEDVVNCLGEMGKKHISLLPYNPDLRVSHVIKEGIDFYLLVNEGEKTIEGELSIRNIGYFEKWDSWSGKIEELELDRIDTENSVIPIHIKRRDSIIICVNKRREAKFAKKKEVLEAKTVDINEAWTLKRPSMENIICGKLISWTEYEDMKCFSGEAVYETSSKVEDVSQIKKALLDLGEVWEIAKVYINEKEVGIKMWAPFEYDVTNFMTSTEFKLKIEVTNSISNKISKTQVKSGFLGPVTLRLFY</sequence>
<dbReference type="PANTHER" id="PTHR36848">
    <property type="entry name" value="DNA-BINDING PROTEIN (PUTATIVE SECRETED PROTEIN)-RELATED"/>
    <property type="match status" value="1"/>
</dbReference>
<dbReference type="RefSeq" id="WP_090939732.1">
    <property type="nucleotide sequence ID" value="NZ_FOTS01000033.1"/>
</dbReference>
<dbReference type="InterPro" id="IPR053161">
    <property type="entry name" value="Ulvan_degrading_GH"/>
</dbReference>
<reference evidence="2" key="1">
    <citation type="submission" date="2016-10" db="EMBL/GenBank/DDBJ databases">
        <authorList>
            <person name="Varghese N."/>
            <person name="Submissions S."/>
        </authorList>
    </citation>
    <scope>NUCLEOTIDE SEQUENCE [LARGE SCALE GENOMIC DNA]</scope>
    <source>
        <strain evidence="2">DSM 13327</strain>
    </source>
</reference>
<gene>
    <name evidence="1" type="ORF">SAMN04490355_103317</name>
</gene>
<dbReference type="PANTHER" id="PTHR36848:SF2">
    <property type="entry name" value="SECRETED PROTEIN"/>
    <property type="match status" value="1"/>
</dbReference>
<dbReference type="AlphaFoldDB" id="A0A1I4MFY4"/>
<keyword evidence="2" id="KW-1185">Reference proteome</keyword>
<evidence type="ECO:0000313" key="1">
    <source>
        <dbReference type="EMBL" id="SFM01956.1"/>
    </source>
</evidence>
<protein>
    <submittedName>
        <fullName evidence="1">Glycosyl hydrolases family 2, sugar binding domain</fullName>
    </submittedName>
</protein>
<dbReference type="GO" id="GO:0016787">
    <property type="term" value="F:hydrolase activity"/>
    <property type="evidence" value="ECO:0007669"/>
    <property type="project" value="UniProtKB-KW"/>
</dbReference>
<dbReference type="InterPro" id="IPR008979">
    <property type="entry name" value="Galactose-bd-like_sf"/>
</dbReference>
<dbReference type="SUPFAM" id="SSF49785">
    <property type="entry name" value="Galactose-binding domain-like"/>
    <property type="match status" value="1"/>
</dbReference>
<keyword evidence="1" id="KW-0378">Hydrolase</keyword>
<dbReference type="NCBIfam" id="NF045579">
    <property type="entry name" value="rhamnoside_JR"/>
    <property type="match status" value="1"/>
</dbReference>
<dbReference type="EMBL" id="FOTS01000033">
    <property type="protein sequence ID" value="SFM01956.1"/>
    <property type="molecule type" value="Genomic_DNA"/>
</dbReference>
<evidence type="ECO:0000313" key="2">
    <source>
        <dbReference type="Proteomes" id="UP000199520"/>
    </source>
</evidence>
<proteinExistence type="predicted"/>